<protein>
    <submittedName>
        <fullName evidence="1">Uncharacterized protein</fullName>
    </submittedName>
</protein>
<name>A0ABC8KVW2_ERUVS</name>
<sequence>MGEIMDFSYQHLCDSPLTETTTKDLERMKFHSSLKEFTSSVSNAIAKQEREMKNGEGEEEPHTTLSRKGKRKIKYFVSIAKSYQPYMFFQARSVNNITWTWTTWLM</sequence>
<reference evidence="1 2" key="1">
    <citation type="submission" date="2022-03" db="EMBL/GenBank/DDBJ databases">
        <authorList>
            <person name="Macdonald S."/>
            <person name="Ahmed S."/>
            <person name="Newling K."/>
        </authorList>
    </citation>
    <scope>NUCLEOTIDE SEQUENCE [LARGE SCALE GENOMIC DNA]</scope>
</reference>
<accession>A0ABC8KVW2</accession>
<comment type="caution">
    <text evidence="1">The sequence shown here is derived from an EMBL/GenBank/DDBJ whole genome shotgun (WGS) entry which is preliminary data.</text>
</comment>
<evidence type="ECO:0000313" key="1">
    <source>
        <dbReference type="EMBL" id="CAH8363377.1"/>
    </source>
</evidence>
<dbReference type="Proteomes" id="UP001642260">
    <property type="component" value="Unassembled WGS sequence"/>
</dbReference>
<proteinExistence type="predicted"/>
<evidence type="ECO:0000313" key="2">
    <source>
        <dbReference type="Proteomes" id="UP001642260"/>
    </source>
</evidence>
<dbReference type="EMBL" id="CAKOAT010358487">
    <property type="protein sequence ID" value="CAH8363377.1"/>
    <property type="molecule type" value="Genomic_DNA"/>
</dbReference>
<dbReference type="AlphaFoldDB" id="A0ABC8KVW2"/>
<keyword evidence="2" id="KW-1185">Reference proteome</keyword>
<organism evidence="1 2">
    <name type="scientific">Eruca vesicaria subsp. sativa</name>
    <name type="common">Garden rocket</name>
    <name type="synonym">Eruca sativa</name>
    <dbReference type="NCBI Taxonomy" id="29727"/>
    <lineage>
        <taxon>Eukaryota</taxon>
        <taxon>Viridiplantae</taxon>
        <taxon>Streptophyta</taxon>
        <taxon>Embryophyta</taxon>
        <taxon>Tracheophyta</taxon>
        <taxon>Spermatophyta</taxon>
        <taxon>Magnoliopsida</taxon>
        <taxon>eudicotyledons</taxon>
        <taxon>Gunneridae</taxon>
        <taxon>Pentapetalae</taxon>
        <taxon>rosids</taxon>
        <taxon>malvids</taxon>
        <taxon>Brassicales</taxon>
        <taxon>Brassicaceae</taxon>
        <taxon>Brassiceae</taxon>
        <taxon>Eruca</taxon>
    </lineage>
</organism>
<gene>
    <name evidence="1" type="ORF">ERUC_LOCUS29133</name>
</gene>